<keyword evidence="13" id="KW-1185">Reference proteome</keyword>
<dbReference type="OrthoDB" id="10261947at2759"/>
<dbReference type="GeneID" id="54473873"/>
<dbReference type="InterPro" id="IPR036906">
    <property type="entry name" value="ATPase_V1_fsu_sf"/>
</dbReference>
<evidence type="ECO:0000256" key="6">
    <source>
        <dbReference type="ARBA" id="ARBA00023065"/>
    </source>
</evidence>
<comment type="function">
    <text evidence="10 11">Subunit of the V1 complex of vacuolar(H+)-ATPase (V-ATPase), a multisubunit enzyme composed of a peripheral complex (V1) that hydrolyzes ATP and a membrane integral complex (V0) that translocates protons. V-ATPase is responsible for acidifying and maintaining the pH of intracellular compartments.</text>
</comment>
<keyword evidence="7" id="KW-0472">Membrane</keyword>
<evidence type="ECO:0000256" key="10">
    <source>
        <dbReference type="ARBA" id="ARBA00046254"/>
    </source>
</evidence>
<comment type="subunit">
    <text evidence="9">V-ATPase is a heteromultimeric enzyme composed of a peripheral catalytic V1 complex (components A to H) attached to an integral membrane V0 proton pore complex (components: a, c, c', c'', d, e, f and VOA1).</text>
</comment>
<comment type="similarity">
    <text evidence="1 11">Belongs to the V-ATPase F subunit family.</text>
</comment>
<evidence type="ECO:0000256" key="4">
    <source>
        <dbReference type="ARBA" id="ARBA00022554"/>
    </source>
</evidence>
<accession>A0A6A6PZ09</accession>
<dbReference type="NCBIfam" id="TIGR01101">
    <property type="entry name" value="V_ATP_synt_F"/>
    <property type="match status" value="1"/>
</dbReference>
<dbReference type="InterPro" id="IPR008218">
    <property type="entry name" value="ATPase_V1-cplx_f_g_su"/>
</dbReference>
<dbReference type="SUPFAM" id="SSF159468">
    <property type="entry name" value="AtpF-like"/>
    <property type="match status" value="1"/>
</dbReference>
<dbReference type="GO" id="GO:0033180">
    <property type="term" value="C:proton-transporting V-type ATPase, V1 domain"/>
    <property type="evidence" value="ECO:0007669"/>
    <property type="project" value="InterPro"/>
</dbReference>
<keyword evidence="5 11" id="KW-0375">Hydrogen ion transport</keyword>
<comment type="subunit">
    <text evidence="11">V-ATPase is a heteromultimeric enzyme made up of two complexes: the ATP-hydrolytic V1 complex and the proton translocation V0 complex.</text>
</comment>
<keyword evidence="3 11" id="KW-0813">Transport</keyword>
<dbReference type="RefSeq" id="XP_033591550.1">
    <property type="nucleotide sequence ID" value="XM_033732871.1"/>
</dbReference>
<dbReference type="PANTHER" id="PTHR13861">
    <property type="entry name" value="VACUOLAR ATP SYNTHASE SUBUNIT F"/>
    <property type="match status" value="1"/>
</dbReference>
<dbReference type="AlphaFoldDB" id="A0A6A6PZ09"/>
<dbReference type="GO" id="GO:0000329">
    <property type="term" value="C:fungal-type vacuole membrane"/>
    <property type="evidence" value="ECO:0007669"/>
    <property type="project" value="TreeGrafter"/>
</dbReference>
<reference evidence="12" key="1">
    <citation type="journal article" date="2020" name="Stud. Mycol.">
        <title>101 Dothideomycetes genomes: a test case for predicting lifestyles and emergence of pathogens.</title>
        <authorList>
            <person name="Haridas S."/>
            <person name="Albert R."/>
            <person name="Binder M."/>
            <person name="Bloem J."/>
            <person name="Labutti K."/>
            <person name="Salamov A."/>
            <person name="Andreopoulos B."/>
            <person name="Baker S."/>
            <person name="Barry K."/>
            <person name="Bills G."/>
            <person name="Bluhm B."/>
            <person name="Cannon C."/>
            <person name="Castanera R."/>
            <person name="Culley D."/>
            <person name="Daum C."/>
            <person name="Ezra D."/>
            <person name="Gonzalez J."/>
            <person name="Henrissat B."/>
            <person name="Kuo A."/>
            <person name="Liang C."/>
            <person name="Lipzen A."/>
            <person name="Lutzoni F."/>
            <person name="Magnuson J."/>
            <person name="Mondo S."/>
            <person name="Nolan M."/>
            <person name="Ohm R."/>
            <person name="Pangilinan J."/>
            <person name="Park H.-J."/>
            <person name="Ramirez L."/>
            <person name="Alfaro M."/>
            <person name="Sun H."/>
            <person name="Tritt A."/>
            <person name="Yoshinaga Y."/>
            <person name="Zwiers L.-H."/>
            <person name="Turgeon B."/>
            <person name="Goodwin S."/>
            <person name="Spatafora J."/>
            <person name="Crous P."/>
            <person name="Grigoriev I."/>
        </authorList>
    </citation>
    <scope>NUCLEOTIDE SEQUENCE</scope>
    <source>
        <strain evidence="12">CBS 113389</strain>
    </source>
</reference>
<dbReference type="Pfam" id="PF01990">
    <property type="entry name" value="ATP-synt_F"/>
    <property type="match status" value="1"/>
</dbReference>
<evidence type="ECO:0000256" key="7">
    <source>
        <dbReference type="ARBA" id="ARBA00023136"/>
    </source>
</evidence>
<keyword evidence="4" id="KW-0926">Vacuole</keyword>
<evidence type="ECO:0000256" key="3">
    <source>
        <dbReference type="ARBA" id="ARBA00022448"/>
    </source>
</evidence>
<dbReference type="Gene3D" id="3.40.50.10580">
    <property type="entry name" value="ATPase, V1 complex, subunit F"/>
    <property type="match status" value="1"/>
</dbReference>
<organism evidence="12 13">
    <name type="scientific">Neohortaea acidophila</name>
    <dbReference type="NCBI Taxonomy" id="245834"/>
    <lineage>
        <taxon>Eukaryota</taxon>
        <taxon>Fungi</taxon>
        <taxon>Dikarya</taxon>
        <taxon>Ascomycota</taxon>
        <taxon>Pezizomycotina</taxon>
        <taxon>Dothideomycetes</taxon>
        <taxon>Dothideomycetidae</taxon>
        <taxon>Mycosphaerellales</taxon>
        <taxon>Teratosphaeriaceae</taxon>
        <taxon>Neohortaea</taxon>
    </lineage>
</organism>
<protein>
    <recommendedName>
        <fullName evidence="2 11">V-type proton ATPase subunit F</fullName>
    </recommendedName>
</protein>
<gene>
    <name evidence="12" type="ORF">BDY17DRAFT_292698</name>
</gene>
<dbReference type="PIRSF" id="PIRSF015945">
    <property type="entry name" value="ATPase_V1_F_euk"/>
    <property type="match status" value="1"/>
</dbReference>
<evidence type="ECO:0000256" key="8">
    <source>
        <dbReference type="ARBA" id="ARBA00029427"/>
    </source>
</evidence>
<dbReference type="PANTHER" id="PTHR13861:SF2">
    <property type="entry name" value="V-TYPE PROTON ATPASE SUBUNIT F"/>
    <property type="match status" value="1"/>
</dbReference>
<evidence type="ECO:0000256" key="11">
    <source>
        <dbReference type="PIRNR" id="PIRNR015945"/>
    </source>
</evidence>
<dbReference type="GO" id="GO:0046961">
    <property type="term" value="F:proton-transporting ATPase activity, rotational mechanism"/>
    <property type="evidence" value="ECO:0007669"/>
    <property type="project" value="InterPro"/>
</dbReference>
<evidence type="ECO:0000256" key="2">
    <source>
        <dbReference type="ARBA" id="ARBA00013430"/>
    </source>
</evidence>
<dbReference type="Proteomes" id="UP000799767">
    <property type="component" value="Unassembled WGS sequence"/>
</dbReference>
<evidence type="ECO:0000313" key="12">
    <source>
        <dbReference type="EMBL" id="KAF2484981.1"/>
    </source>
</evidence>
<evidence type="ECO:0000313" key="13">
    <source>
        <dbReference type="Proteomes" id="UP000799767"/>
    </source>
</evidence>
<evidence type="ECO:0000256" key="9">
    <source>
        <dbReference type="ARBA" id="ARBA00029477"/>
    </source>
</evidence>
<comment type="subcellular location">
    <subcellularLocation>
        <location evidence="8">Vacuole membrane</location>
        <topology evidence="8">Peripheral membrane protein</topology>
        <orientation evidence="8">Cytoplasmic side</orientation>
    </subcellularLocation>
</comment>
<dbReference type="FunFam" id="3.40.50.10580:FF:000002">
    <property type="entry name" value="V-type proton ATPase subunit F"/>
    <property type="match status" value="1"/>
</dbReference>
<dbReference type="InterPro" id="IPR005772">
    <property type="entry name" value="ATPase_V1-cplx_fsu_euk"/>
</dbReference>
<evidence type="ECO:0000256" key="5">
    <source>
        <dbReference type="ARBA" id="ARBA00022781"/>
    </source>
</evidence>
<evidence type="ECO:0000256" key="1">
    <source>
        <dbReference type="ARBA" id="ARBA00010148"/>
    </source>
</evidence>
<dbReference type="EMBL" id="MU001633">
    <property type="protein sequence ID" value="KAF2484981.1"/>
    <property type="molecule type" value="Genomic_DNA"/>
</dbReference>
<keyword evidence="6 11" id="KW-0406">Ion transport</keyword>
<proteinExistence type="inferred from homology"/>
<sequence>MALPQSAYKDRQFLAVIGDEDSVTGILLAGVGHVTDPPDSQKNFLVVDSKTENSTIEGAFDSFTQERKDIAIVLINQHIADRIRSKVDQYNEAFPSLLEIPSKDHPYDPEKDSVLKRVRKLFGDE</sequence>
<name>A0A6A6PZ09_9PEZI</name>